<comment type="caution">
    <text evidence="5">The sequence shown here is derived from an EMBL/GenBank/DDBJ whole genome shotgun (WGS) entry which is preliminary data.</text>
</comment>
<dbReference type="Proteomes" id="UP000628840">
    <property type="component" value="Unassembled WGS sequence"/>
</dbReference>
<dbReference type="InterPro" id="IPR001667">
    <property type="entry name" value="DDH_dom"/>
</dbReference>
<dbReference type="Gene3D" id="3.90.1640.10">
    <property type="entry name" value="inorganic pyrophosphatase (n-terminal core)"/>
    <property type="match status" value="1"/>
</dbReference>
<dbReference type="GO" id="GO:0006813">
    <property type="term" value="P:potassium ion transport"/>
    <property type="evidence" value="ECO:0007669"/>
    <property type="project" value="InterPro"/>
</dbReference>
<dbReference type="EMBL" id="BMPF01000002">
    <property type="protein sequence ID" value="GGL30869.1"/>
    <property type="molecule type" value="Genomic_DNA"/>
</dbReference>
<evidence type="ECO:0000313" key="5">
    <source>
        <dbReference type="EMBL" id="GGL30869.1"/>
    </source>
</evidence>
<dbReference type="Gene3D" id="3.10.310.30">
    <property type="match status" value="1"/>
</dbReference>
<feature type="region of interest" description="Disordered" evidence="1">
    <location>
        <begin position="469"/>
        <end position="503"/>
    </location>
</feature>
<dbReference type="InterPro" id="IPR051319">
    <property type="entry name" value="Oligoribo/pAp-PDE_c-di-AMP_PDE"/>
</dbReference>
<dbReference type="GO" id="GO:0003676">
    <property type="term" value="F:nucleic acid binding"/>
    <property type="evidence" value="ECO:0007669"/>
    <property type="project" value="InterPro"/>
</dbReference>
<sequence length="503" mass="53257">MVSRLVLGSGTVCHAVLETVRERSGDLLVLDPDESRIESLRNEKVAAEVADVTDATDLRRMGGAPDVVFVGGDDPTTNVLAAEAAAEAFPGTYLVAYTGTGATADQRRTLTETADRVCSAGAAILDEVGAVLEHGMDTRVRRLRETLQSVEGTLTVLAHDNPDPDAIAAAVALCRIAESVGVDAEPCYFGEISHQENRAFVNLLELELTRLDPEEEREFDAVALVDHSAPGVNDQLDPETPVDVVVDHHPPKGAVTARFSDIREDVGATSTILTQYLERFGVTVERDIATALLYGIRIDTKDFRREITQQDFEAAATLLPDADVDVLERIESPSISADTFEVVARGIRNRELDGSVLASCVGQIADRDALAQAADRLLAIQGVTVTFVYGFTDGTIYASARGRGNDVDLGEALRAAFDGMGSAGGHTDMAGAQIPLGIFDVLQEEEGETLASVLADTITPRFFDAVRKRGRTATSGTVPAGGRDGDSGSDGGTEGAVDDDSGV</sequence>
<dbReference type="OrthoDB" id="350705at2157"/>
<organism evidence="5 6">
    <name type="scientific">Halarchaeum grantii</name>
    <dbReference type="NCBI Taxonomy" id="1193105"/>
    <lineage>
        <taxon>Archaea</taxon>
        <taxon>Methanobacteriati</taxon>
        <taxon>Methanobacteriota</taxon>
        <taxon>Stenosarchaea group</taxon>
        <taxon>Halobacteria</taxon>
        <taxon>Halobacteriales</taxon>
        <taxon>Halobacteriaceae</taxon>
    </lineage>
</organism>
<feature type="domain" description="DDH" evidence="2">
    <location>
        <begin position="155"/>
        <end position="296"/>
    </location>
</feature>
<feature type="domain" description="DHHA1" evidence="4">
    <location>
        <begin position="354"/>
        <end position="436"/>
    </location>
</feature>
<dbReference type="Gene3D" id="3.40.50.720">
    <property type="entry name" value="NAD(P)-binding Rossmann-like Domain"/>
    <property type="match status" value="1"/>
</dbReference>
<dbReference type="Pfam" id="PF01368">
    <property type="entry name" value="DHH"/>
    <property type="match status" value="1"/>
</dbReference>
<evidence type="ECO:0000259" key="3">
    <source>
        <dbReference type="Pfam" id="PF02254"/>
    </source>
</evidence>
<dbReference type="SUPFAM" id="SSF64182">
    <property type="entry name" value="DHH phosphoesterases"/>
    <property type="match status" value="1"/>
</dbReference>
<dbReference type="AlphaFoldDB" id="A0A830EW78"/>
<dbReference type="SUPFAM" id="SSF51735">
    <property type="entry name" value="NAD(P)-binding Rossmann-fold domains"/>
    <property type="match status" value="1"/>
</dbReference>
<dbReference type="InterPro" id="IPR036291">
    <property type="entry name" value="NAD(P)-bd_dom_sf"/>
</dbReference>
<keyword evidence="6" id="KW-1185">Reference proteome</keyword>
<dbReference type="InterPro" id="IPR038763">
    <property type="entry name" value="DHH_sf"/>
</dbReference>
<protein>
    <submittedName>
        <fullName evidence="5">DHH family phosphoesterase</fullName>
    </submittedName>
</protein>
<name>A0A830EW78_9EURY</name>
<feature type="domain" description="RCK N-terminal" evidence="3">
    <location>
        <begin position="5"/>
        <end position="106"/>
    </location>
</feature>
<dbReference type="Pfam" id="PF02272">
    <property type="entry name" value="DHHA1"/>
    <property type="match status" value="1"/>
</dbReference>
<dbReference type="InterPro" id="IPR003156">
    <property type="entry name" value="DHHA1_dom"/>
</dbReference>
<dbReference type="RefSeq" id="WP_188881024.1">
    <property type="nucleotide sequence ID" value="NZ_BMPF01000002.1"/>
</dbReference>
<gene>
    <name evidence="5" type="ORF">GCM10009037_13280</name>
</gene>
<evidence type="ECO:0000259" key="4">
    <source>
        <dbReference type="Pfam" id="PF02272"/>
    </source>
</evidence>
<dbReference type="PANTHER" id="PTHR47618">
    <property type="entry name" value="BIFUNCTIONAL OLIGORIBONUCLEASE AND PAP PHOSPHATASE NRNA"/>
    <property type="match status" value="1"/>
</dbReference>
<dbReference type="InterPro" id="IPR003148">
    <property type="entry name" value="RCK_N"/>
</dbReference>
<dbReference type="PANTHER" id="PTHR47618:SF1">
    <property type="entry name" value="BIFUNCTIONAL OLIGORIBONUCLEASE AND PAP PHOSPHATASE NRNA"/>
    <property type="match status" value="1"/>
</dbReference>
<reference evidence="5 6" key="1">
    <citation type="journal article" date="2019" name="Int. J. Syst. Evol. Microbiol.">
        <title>The Global Catalogue of Microorganisms (GCM) 10K type strain sequencing project: providing services to taxonomists for standard genome sequencing and annotation.</title>
        <authorList>
            <consortium name="The Broad Institute Genomics Platform"/>
            <consortium name="The Broad Institute Genome Sequencing Center for Infectious Disease"/>
            <person name="Wu L."/>
            <person name="Ma J."/>
        </authorList>
    </citation>
    <scope>NUCLEOTIDE SEQUENCE [LARGE SCALE GENOMIC DNA]</scope>
    <source>
        <strain evidence="5 6">JCM 19585</strain>
    </source>
</reference>
<evidence type="ECO:0000313" key="6">
    <source>
        <dbReference type="Proteomes" id="UP000628840"/>
    </source>
</evidence>
<proteinExistence type="predicted"/>
<dbReference type="Pfam" id="PF02254">
    <property type="entry name" value="TrkA_N"/>
    <property type="match status" value="1"/>
</dbReference>
<evidence type="ECO:0000256" key="1">
    <source>
        <dbReference type="SAM" id="MobiDB-lite"/>
    </source>
</evidence>
<evidence type="ECO:0000259" key="2">
    <source>
        <dbReference type="Pfam" id="PF01368"/>
    </source>
</evidence>
<accession>A0A830EW78</accession>